<dbReference type="Pfam" id="PF03446">
    <property type="entry name" value="NAD_binding_2"/>
    <property type="match status" value="1"/>
</dbReference>
<dbReference type="STRING" id="889378.Spiaf_1424"/>
<dbReference type="Pfam" id="PF14833">
    <property type="entry name" value="NAD_binding_11"/>
    <property type="match status" value="1"/>
</dbReference>
<feature type="domain" description="3-hydroxyisobutyrate dehydrogenase-like NAD-binding" evidence="5">
    <location>
        <begin position="170"/>
        <end position="284"/>
    </location>
</feature>
<evidence type="ECO:0000313" key="6">
    <source>
        <dbReference type="EMBL" id="AFG37487.1"/>
    </source>
</evidence>
<evidence type="ECO:0000256" key="1">
    <source>
        <dbReference type="ARBA" id="ARBA00023002"/>
    </source>
</evidence>
<gene>
    <name evidence="6" type="ordered locus">Spiaf_1424</name>
</gene>
<organism evidence="6 7">
    <name type="scientific">Spirochaeta africana (strain ATCC 700263 / DSM 8902 / Z-7692)</name>
    <dbReference type="NCBI Taxonomy" id="889378"/>
    <lineage>
        <taxon>Bacteria</taxon>
        <taxon>Pseudomonadati</taxon>
        <taxon>Spirochaetota</taxon>
        <taxon>Spirochaetia</taxon>
        <taxon>Spirochaetales</taxon>
        <taxon>Spirochaetaceae</taxon>
        <taxon>Spirochaeta</taxon>
    </lineage>
</organism>
<dbReference type="GO" id="GO:0016491">
    <property type="term" value="F:oxidoreductase activity"/>
    <property type="evidence" value="ECO:0007669"/>
    <property type="project" value="UniProtKB-KW"/>
</dbReference>
<dbReference type="GO" id="GO:0050661">
    <property type="term" value="F:NADP binding"/>
    <property type="evidence" value="ECO:0007669"/>
    <property type="project" value="InterPro"/>
</dbReference>
<protein>
    <submittedName>
        <fullName evidence="6">Beta-hydroxyacid dehydrogenase, 3-hydroxyisobutyrate dehydrogenase</fullName>
    </submittedName>
</protein>
<dbReference type="SUPFAM" id="SSF48179">
    <property type="entry name" value="6-phosphogluconate dehydrogenase C-terminal domain-like"/>
    <property type="match status" value="1"/>
</dbReference>
<dbReference type="Gene3D" id="1.10.1040.10">
    <property type="entry name" value="N-(1-d-carboxylethyl)-l-norvaline Dehydrogenase, domain 2"/>
    <property type="match status" value="1"/>
</dbReference>
<dbReference type="PATRIC" id="fig|889378.3.peg.1416"/>
<dbReference type="PANTHER" id="PTHR43060:SF15">
    <property type="entry name" value="3-HYDROXYISOBUTYRATE DEHYDROGENASE-LIKE 1, MITOCHONDRIAL-RELATED"/>
    <property type="match status" value="1"/>
</dbReference>
<keyword evidence="2" id="KW-0520">NAD</keyword>
<evidence type="ECO:0000256" key="3">
    <source>
        <dbReference type="PIRSR" id="PIRSR000103-1"/>
    </source>
</evidence>
<dbReference type="Gene3D" id="3.40.50.720">
    <property type="entry name" value="NAD(P)-binding Rossmann-like Domain"/>
    <property type="match status" value="1"/>
</dbReference>
<name>H9UIZ4_SPIAZ</name>
<evidence type="ECO:0000256" key="2">
    <source>
        <dbReference type="ARBA" id="ARBA00023027"/>
    </source>
</evidence>
<dbReference type="InterPro" id="IPR008927">
    <property type="entry name" value="6-PGluconate_DH-like_C_sf"/>
</dbReference>
<dbReference type="AlphaFoldDB" id="H9UIZ4"/>
<evidence type="ECO:0000313" key="7">
    <source>
        <dbReference type="Proteomes" id="UP000007383"/>
    </source>
</evidence>
<keyword evidence="7" id="KW-1185">Reference proteome</keyword>
<dbReference type="InterPro" id="IPR006115">
    <property type="entry name" value="6PGDH_NADP-bd"/>
</dbReference>
<dbReference type="InterPro" id="IPR029154">
    <property type="entry name" value="HIBADH-like_NADP-bd"/>
</dbReference>
<evidence type="ECO:0000259" key="4">
    <source>
        <dbReference type="Pfam" id="PF03446"/>
    </source>
</evidence>
<evidence type="ECO:0000259" key="5">
    <source>
        <dbReference type="Pfam" id="PF14833"/>
    </source>
</evidence>
<dbReference type="GO" id="GO:0051287">
    <property type="term" value="F:NAD binding"/>
    <property type="evidence" value="ECO:0007669"/>
    <property type="project" value="InterPro"/>
</dbReference>
<feature type="domain" description="6-phosphogluconate dehydrogenase NADP-binding" evidence="4">
    <location>
        <begin position="5"/>
        <end position="161"/>
    </location>
</feature>
<dbReference type="OrthoDB" id="9786703at2"/>
<dbReference type="eggNOG" id="COG2084">
    <property type="taxonomic scope" value="Bacteria"/>
</dbReference>
<dbReference type="InterPro" id="IPR015815">
    <property type="entry name" value="HIBADH-related"/>
</dbReference>
<dbReference type="PIRSF" id="PIRSF000103">
    <property type="entry name" value="HIBADH"/>
    <property type="match status" value="1"/>
</dbReference>
<dbReference type="InterPro" id="IPR013328">
    <property type="entry name" value="6PGD_dom2"/>
</dbReference>
<accession>H9UIZ4</accession>
<dbReference type="PANTHER" id="PTHR43060">
    <property type="entry name" value="3-HYDROXYISOBUTYRATE DEHYDROGENASE-LIKE 1, MITOCHONDRIAL-RELATED"/>
    <property type="match status" value="1"/>
</dbReference>
<keyword evidence="1" id="KW-0560">Oxidoreductase</keyword>
<dbReference type="InterPro" id="IPR036291">
    <property type="entry name" value="NAD(P)-bd_dom_sf"/>
</dbReference>
<dbReference type="EMBL" id="CP003282">
    <property type="protein sequence ID" value="AFG37487.1"/>
    <property type="molecule type" value="Genomic_DNA"/>
</dbReference>
<dbReference type="KEGG" id="sfc:Spiaf_1424"/>
<reference evidence="7" key="1">
    <citation type="journal article" date="2013" name="Stand. Genomic Sci.">
        <title>Complete genome sequence of the halophilic bacterium Spirochaeta africana type strain (Z-7692(T)) from the alkaline Lake Magadi in the East African Rift.</title>
        <authorList>
            <person name="Liolos K."/>
            <person name="Abt B."/>
            <person name="Scheuner C."/>
            <person name="Teshima H."/>
            <person name="Held B."/>
            <person name="Lapidus A."/>
            <person name="Nolan M."/>
            <person name="Lucas S."/>
            <person name="Deshpande S."/>
            <person name="Cheng J.F."/>
            <person name="Tapia R."/>
            <person name="Goodwin L.A."/>
            <person name="Pitluck S."/>
            <person name="Pagani I."/>
            <person name="Ivanova N."/>
            <person name="Mavromatis K."/>
            <person name="Mikhailova N."/>
            <person name="Huntemann M."/>
            <person name="Pati A."/>
            <person name="Chen A."/>
            <person name="Palaniappan K."/>
            <person name="Land M."/>
            <person name="Rohde M."/>
            <person name="Tindall B.J."/>
            <person name="Detter J.C."/>
            <person name="Goker M."/>
            <person name="Bristow J."/>
            <person name="Eisen J.A."/>
            <person name="Markowitz V."/>
            <person name="Hugenholtz P."/>
            <person name="Woyke T."/>
            <person name="Klenk H.P."/>
            <person name="Kyrpides N.C."/>
        </authorList>
    </citation>
    <scope>NUCLEOTIDE SEQUENCE</scope>
    <source>
        <strain evidence="7">ATCC 700263 / DSM 8902 / Z-7692</strain>
    </source>
</reference>
<proteinExistence type="predicted"/>
<dbReference type="HOGENOM" id="CLU_035117_1_0_12"/>
<dbReference type="SUPFAM" id="SSF51735">
    <property type="entry name" value="NAD(P)-binding Rossmann-fold domains"/>
    <property type="match status" value="1"/>
</dbReference>
<feature type="active site" evidence="3">
    <location>
        <position position="176"/>
    </location>
</feature>
<sequence>MGKVTVAWIGTGIMGAPMCAHICAAGHRLRVYNRTPEKAQPLLDLGATWCNSPAEAARDASVVFTMLGYPEDVEQVYIGTMSQRGLIDAVAPRTVCIDMTTSSPEIARRVDSHARQHQVFCLDAPVSGGMAGAQAGSLAIMAGGDAQAFSHVRPLLRLLGPDPLHMGPAGSGQHAKMANQILIASTMMGVTEALEYARSKNLPIERLIPLLGSGAAGSWSWNNLAPRMYTADYAAGFYVKHFLKDLRIALQEARRSRLELPGLAQAAVLYERLEQMGYGDSGTQVLPKAYTRAE</sequence>
<dbReference type="RefSeq" id="WP_014455471.1">
    <property type="nucleotide sequence ID" value="NC_017098.1"/>
</dbReference>
<dbReference type="Proteomes" id="UP000007383">
    <property type="component" value="Chromosome"/>
</dbReference>